<gene>
    <name evidence="4" type="ORF">SCF082_LOCUS24008</name>
</gene>
<evidence type="ECO:0000256" key="2">
    <source>
        <dbReference type="ARBA" id="ARBA00023002"/>
    </source>
</evidence>
<dbReference type="Gene3D" id="3.40.50.720">
    <property type="entry name" value="NAD(P)-binding Rossmann-like Domain"/>
    <property type="match status" value="1"/>
</dbReference>
<proteinExistence type="inferred from homology"/>
<comment type="similarity">
    <text evidence="1">Belongs to the 3-beta-HSD family.</text>
</comment>
<dbReference type="InterPro" id="IPR002225">
    <property type="entry name" value="3Beta_OHSteriod_DH/Estase"/>
</dbReference>
<dbReference type="PANTHER" id="PTHR43245:SF51">
    <property type="entry name" value="SHORT CHAIN DEHYDROGENASE_REDUCTASE FAMILY 42E, MEMBER 2"/>
    <property type="match status" value="1"/>
</dbReference>
<comment type="caution">
    <text evidence="4">The sequence shown here is derived from an EMBL/GenBank/DDBJ whole genome shotgun (WGS) entry which is preliminary data.</text>
</comment>
<evidence type="ECO:0000313" key="4">
    <source>
        <dbReference type="EMBL" id="CAK9041609.1"/>
    </source>
</evidence>
<sequence>MHSTALKRAFFRARCVMAPRVELYTAYELSPIQQKIREANQSGEYGPVPKKCVVTGGLGFVGQRLVETLVERGAQQVVSFDIVPPPANVWKHEAIKYVTGDLCSLAAVEEAVQGADCVWHNAAAVGPFLPKHFYHNVNVLGTRNVLEACKKQGVRKVVFSSTPSSRFTCTDDVDGQTEAEMPDIPQETYVAEYSATKAEGELLLRQACKAGEIMFIAVAPHTVYGPRDNLFLPNLLEAAGVGKLRIFGTGKSRVGYTHVDNYCHGLIIAEKQIYENSPYLGKFYVCTDGATHPYPEGYSIFWEELDQAVVGMGFDSLYSKMALPYFLLRIVAFICDAISAMTGKKLKLGWFTLRMLTMNRWFRITAAQTDLGYRPVVSYREGWPDTIEWFRRRAEGLVRCLEKDSCWFQRLALYPMCKPGGNSCEVLRAVVRLLFDRFLCSGAKYSPSQVMVDRWISRLLPAQGGTLTDASVAKSRWCLGMGVIDRLVTKCYKRPTVSASFTPRALLSS</sequence>
<accession>A0ABP0LQY4</accession>
<dbReference type="InterPro" id="IPR036291">
    <property type="entry name" value="NAD(P)-bd_dom_sf"/>
</dbReference>
<name>A0ABP0LQY4_9DINO</name>
<evidence type="ECO:0000256" key="1">
    <source>
        <dbReference type="ARBA" id="ARBA00009219"/>
    </source>
</evidence>
<protein>
    <recommendedName>
        <fullName evidence="3">3-beta hydroxysteroid dehydrogenase/isomerase domain-containing protein</fullName>
    </recommendedName>
</protein>
<feature type="domain" description="3-beta hydroxysteroid dehydrogenase/isomerase" evidence="3">
    <location>
        <begin position="53"/>
        <end position="306"/>
    </location>
</feature>
<keyword evidence="2" id="KW-0560">Oxidoreductase</keyword>
<evidence type="ECO:0000313" key="5">
    <source>
        <dbReference type="Proteomes" id="UP001642464"/>
    </source>
</evidence>
<dbReference type="SUPFAM" id="SSF51735">
    <property type="entry name" value="NAD(P)-binding Rossmann-fold domains"/>
    <property type="match status" value="1"/>
</dbReference>
<evidence type="ECO:0000259" key="3">
    <source>
        <dbReference type="Pfam" id="PF01073"/>
    </source>
</evidence>
<reference evidence="4 5" key="1">
    <citation type="submission" date="2024-02" db="EMBL/GenBank/DDBJ databases">
        <authorList>
            <person name="Chen Y."/>
            <person name="Shah S."/>
            <person name="Dougan E. K."/>
            <person name="Thang M."/>
            <person name="Chan C."/>
        </authorList>
    </citation>
    <scope>NUCLEOTIDE SEQUENCE [LARGE SCALE GENOMIC DNA]</scope>
</reference>
<organism evidence="4 5">
    <name type="scientific">Durusdinium trenchii</name>
    <dbReference type="NCBI Taxonomy" id="1381693"/>
    <lineage>
        <taxon>Eukaryota</taxon>
        <taxon>Sar</taxon>
        <taxon>Alveolata</taxon>
        <taxon>Dinophyceae</taxon>
        <taxon>Suessiales</taxon>
        <taxon>Symbiodiniaceae</taxon>
        <taxon>Durusdinium</taxon>
    </lineage>
</organism>
<dbReference type="Pfam" id="PF01073">
    <property type="entry name" value="3Beta_HSD"/>
    <property type="match status" value="1"/>
</dbReference>
<dbReference type="PANTHER" id="PTHR43245">
    <property type="entry name" value="BIFUNCTIONAL POLYMYXIN RESISTANCE PROTEIN ARNA"/>
    <property type="match status" value="1"/>
</dbReference>
<dbReference type="EMBL" id="CAXAMM010017657">
    <property type="protein sequence ID" value="CAK9041609.1"/>
    <property type="molecule type" value="Genomic_DNA"/>
</dbReference>
<dbReference type="InterPro" id="IPR050177">
    <property type="entry name" value="Lipid_A_modif_metabolic_enz"/>
</dbReference>
<dbReference type="Proteomes" id="UP001642464">
    <property type="component" value="Unassembled WGS sequence"/>
</dbReference>
<keyword evidence="5" id="KW-1185">Reference proteome</keyword>